<feature type="transmembrane region" description="Helical" evidence="1">
    <location>
        <begin position="406"/>
        <end position="437"/>
    </location>
</feature>
<dbReference type="Proteomes" id="UP001253439">
    <property type="component" value="Unassembled WGS sequence"/>
</dbReference>
<feature type="transmembrane region" description="Helical" evidence="1">
    <location>
        <begin position="226"/>
        <end position="253"/>
    </location>
</feature>
<feature type="transmembrane region" description="Helical" evidence="1">
    <location>
        <begin position="351"/>
        <end position="373"/>
    </location>
</feature>
<comment type="caution">
    <text evidence="2">The sequence shown here is derived from an EMBL/GenBank/DDBJ whole genome shotgun (WGS) entry which is preliminary data.</text>
</comment>
<dbReference type="AlphaFoldDB" id="A0AAE4F1F9"/>
<accession>A0AAE4F1F9</accession>
<keyword evidence="1" id="KW-0812">Transmembrane</keyword>
<keyword evidence="1" id="KW-1133">Transmembrane helix</keyword>
<feature type="transmembrane region" description="Helical" evidence="1">
    <location>
        <begin position="321"/>
        <end position="345"/>
    </location>
</feature>
<feature type="transmembrane region" description="Helical" evidence="1">
    <location>
        <begin position="380"/>
        <end position="400"/>
    </location>
</feature>
<sequence>MAPHRLSSLVLLCFVCMPLLGVVAPAGAAPPPRPLCDACGDSFESTAEAHGVSVSVTHSNATLSVHGNGSATWVVHNHLAESESATRLRTNETLRTAIAQRAMWDTELVDANVSTSGVVTLRYREADFAAQSVGGAVRTGEFTEAYGYRNLDGLGADRLVVTAPDGMRVGWAIDGATVSDDGRRMTLTGLDNGSIVTFVPHDTSLGPLLSLVAAGSLLGPVMAVKALAYMTLPTAVFTLAIGAAAGGVGWLNWDLRQHRDSVGSVVAGIGTVATVLSLLSVAGVFRFGATAAALFGGGSALLCCGIALSRQQVRERVTYRTLLGGAAIGASIAIGATIAAASLFGANGSTLPLLASGVVLGPLFTLLPVGYAVGNGRRGLAIKTAAVGFVVSILLVLPVLPAPFGLGVLFVPIAAAYAVATAVAGMPIFLAGVSLGVPTAAH</sequence>
<dbReference type="EMBL" id="JAMQOM010000009">
    <property type="protein sequence ID" value="MDS0223082.1"/>
    <property type="molecule type" value="Genomic_DNA"/>
</dbReference>
<reference evidence="2 3" key="1">
    <citation type="submission" date="2022-06" db="EMBL/GenBank/DDBJ databases">
        <title>Haloarcula sp. a new haloarchaeum isolate from saline soil.</title>
        <authorList>
            <person name="Strakova D."/>
            <person name="Galisteo C."/>
            <person name="Sanchez-Porro C."/>
            <person name="Ventosa A."/>
        </authorList>
    </citation>
    <scope>NUCLEOTIDE SEQUENCE [LARGE SCALE GENOMIC DNA]</scope>
    <source>
        <strain evidence="2 3">S1AR25-5A</strain>
    </source>
</reference>
<keyword evidence="1" id="KW-0472">Membrane</keyword>
<organism evidence="2 3">
    <name type="scientific">Haloarcula terrestris</name>
    <dbReference type="NCBI Taxonomy" id="2950533"/>
    <lineage>
        <taxon>Archaea</taxon>
        <taxon>Methanobacteriati</taxon>
        <taxon>Methanobacteriota</taxon>
        <taxon>Stenosarchaea group</taxon>
        <taxon>Halobacteria</taxon>
        <taxon>Halobacteriales</taxon>
        <taxon>Haloarculaceae</taxon>
        <taxon>Haloarcula</taxon>
    </lineage>
</organism>
<proteinExistence type="predicted"/>
<evidence type="ECO:0000313" key="3">
    <source>
        <dbReference type="Proteomes" id="UP001253439"/>
    </source>
</evidence>
<feature type="transmembrane region" description="Helical" evidence="1">
    <location>
        <begin position="265"/>
        <end position="285"/>
    </location>
</feature>
<dbReference type="RefSeq" id="WP_310897692.1">
    <property type="nucleotide sequence ID" value="NZ_JAMQOM010000009.1"/>
</dbReference>
<protein>
    <submittedName>
        <fullName evidence="2">Uncharacterized protein</fullName>
    </submittedName>
</protein>
<keyword evidence="3" id="KW-1185">Reference proteome</keyword>
<name>A0AAE4F1F9_9EURY</name>
<evidence type="ECO:0000256" key="1">
    <source>
        <dbReference type="SAM" id="Phobius"/>
    </source>
</evidence>
<gene>
    <name evidence="2" type="ORF">NDI54_17180</name>
</gene>
<evidence type="ECO:0000313" key="2">
    <source>
        <dbReference type="EMBL" id="MDS0223082.1"/>
    </source>
</evidence>
<feature type="transmembrane region" description="Helical" evidence="1">
    <location>
        <begin position="291"/>
        <end position="309"/>
    </location>
</feature>